<sequence>ERAAALSKCIPGQRVAAYFNDDGMYHERILLWRSHEMVWGVLTPDLDVYLEDFSGYGEVGCDSFKIKGSDFNYWSRVGGPAYRFSEVVPDEKLKESIGEIISQLGDSVHSERAWQIRQASAYLLATNSSASFRWLPSELNSSDEPSRLYDSAPSKLLADQIPRPSHATGQTEDPASRRKFGSQSSKARAKETAGASEDTSNQQEKPDFDFGNECTEKQQAVNQQGFRPQSSSPRAALATEPKEANRDADRQQLKRQPVSVPRERVLAPRRRARRSSTMVTNFFQDNSSLLPATRLERQAVSSSTQASYQAELERFMKYAQRHQLDTNLGEAMDNSLVQHMNALYRQGFQSYHGDRLMASVMHRHPSCGRLGNVKMLAQTVSGPNPDAYPLAVWCGVVALLFHWGLVAMAVFVMVAISSYARPIFNCKKRSLIKPASHVTRHWSLLLAPEEDGAKLFANLVKGDPNEPL</sequence>
<accession>A0A812K6K2</accession>
<evidence type="ECO:0000313" key="4">
    <source>
        <dbReference type="Proteomes" id="UP000649617"/>
    </source>
</evidence>
<gene>
    <name evidence="3" type="primary">SLC34A1</name>
    <name evidence="3" type="ORF">SPIL2461_LOCUS2674</name>
</gene>
<keyword evidence="2" id="KW-0812">Transmembrane</keyword>
<reference evidence="3" key="1">
    <citation type="submission" date="2021-02" db="EMBL/GenBank/DDBJ databases">
        <authorList>
            <person name="Dougan E. K."/>
            <person name="Rhodes N."/>
            <person name="Thang M."/>
            <person name="Chan C."/>
        </authorList>
    </citation>
    <scope>NUCLEOTIDE SEQUENCE</scope>
</reference>
<dbReference type="OrthoDB" id="10645089at2759"/>
<evidence type="ECO:0000256" key="2">
    <source>
        <dbReference type="SAM" id="Phobius"/>
    </source>
</evidence>
<evidence type="ECO:0000313" key="3">
    <source>
        <dbReference type="EMBL" id="CAE7217190.1"/>
    </source>
</evidence>
<keyword evidence="2" id="KW-1133">Transmembrane helix</keyword>
<evidence type="ECO:0000256" key="1">
    <source>
        <dbReference type="SAM" id="MobiDB-lite"/>
    </source>
</evidence>
<feature type="non-terminal residue" evidence="3">
    <location>
        <position position="1"/>
    </location>
</feature>
<keyword evidence="2" id="KW-0472">Membrane</keyword>
<feature type="region of interest" description="Disordered" evidence="1">
    <location>
        <begin position="157"/>
        <end position="273"/>
    </location>
</feature>
<dbReference type="EMBL" id="CAJNIZ010002991">
    <property type="protein sequence ID" value="CAE7217190.1"/>
    <property type="molecule type" value="Genomic_DNA"/>
</dbReference>
<name>A0A812K6K2_SYMPI</name>
<feature type="compositionally biased region" description="Basic and acidic residues" evidence="1">
    <location>
        <begin position="240"/>
        <end position="252"/>
    </location>
</feature>
<comment type="caution">
    <text evidence="3">The sequence shown here is derived from an EMBL/GenBank/DDBJ whole genome shotgun (WGS) entry which is preliminary data.</text>
</comment>
<dbReference type="Proteomes" id="UP000649617">
    <property type="component" value="Unassembled WGS sequence"/>
</dbReference>
<feature type="compositionally biased region" description="Polar residues" evidence="1">
    <location>
        <begin position="217"/>
        <end position="233"/>
    </location>
</feature>
<organism evidence="3 4">
    <name type="scientific">Symbiodinium pilosum</name>
    <name type="common">Dinoflagellate</name>
    <dbReference type="NCBI Taxonomy" id="2952"/>
    <lineage>
        <taxon>Eukaryota</taxon>
        <taxon>Sar</taxon>
        <taxon>Alveolata</taxon>
        <taxon>Dinophyceae</taxon>
        <taxon>Suessiales</taxon>
        <taxon>Symbiodiniaceae</taxon>
        <taxon>Symbiodinium</taxon>
    </lineage>
</organism>
<feature type="transmembrane region" description="Helical" evidence="2">
    <location>
        <begin position="390"/>
        <end position="420"/>
    </location>
</feature>
<dbReference type="AlphaFoldDB" id="A0A812K6K2"/>
<keyword evidence="4" id="KW-1185">Reference proteome</keyword>
<protein>
    <submittedName>
        <fullName evidence="3">SLC34A1 protein</fullName>
    </submittedName>
</protein>
<proteinExistence type="predicted"/>